<organism evidence="2 3">
    <name type="scientific">Occultella aeris</name>
    <dbReference type="NCBI Taxonomy" id="2761496"/>
    <lineage>
        <taxon>Bacteria</taxon>
        <taxon>Bacillati</taxon>
        <taxon>Actinomycetota</taxon>
        <taxon>Actinomycetes</taxon>
        <taxon>Micrococcales</taxon>
        <taxon>Ruaniaceae</taxon>
        <taxon>Occultella</taxon>
    </lineage>
</organism>
<dbReference type="GO" id="GO:0005829">
    <property type="term" value="C:cytosol"/>
    <property type="evidence" value="ECO:0007669"/>
    <property type="project" value="TreeGrafter"/>
</dbReference>
<dbReference type="InterPro" id="IPR043129">
    <property type="entry name" value="ATPase_NBD"/>
</dbReference>
<dbReference type="InterPro" id="IPR022496">
    <property type="entry name" value="T6A_TsaB"/>
</dbReference>
<sequence>MSADVLGHPRSASYSGTVREPLILCVDTSDGAAVGLLCGDDPLGTERSADARRHTETLTPMVESVLHTAGVTTRDLTGIAVGTGPAPFTGLRVGLVTAMTMGRALGIGVHGVCSLDALGYAALFGAGPAAEVLVLTDARRREVYWAHYRDAALPDGADHGAPFDVHTLGGPGVDTPAAVAARFADLIDDGGVVGRGAAMYPDSFATAAAPAALEAVVDPIVLGRVTIARLSTGGDLSTAPRYLRRPDIHSAPGRKRAS</sequence>
<reference evidence="2 3" key="1">
    <citation type="submission" date="2019-11" db="EMBL/GenBank/DDBJ databases">
        <authorList>
            <person name="Criscuolo A."/>
        </authorList>
    </citation>
    <scope>NUCLEOTIDE SEQUENCE [LARGE SCALE GENOMIC DNA]</scope>
    <source>
        <strain evidence="2">CIP111667</strain>
    </source>
</reference>
<accession>A0A7M4DKH6</accession>
<dbReference type="SUPFAM" id="SSF53067">
    <property type="entry name" value="Actin-like ATPase domain"/>
    <property type="match status" value="2"/>
</dbReference>
<dbReference type="PANTHER" id="PTHR11735:SF11">
    <property type="entry name" value="TRNA THREONYLCARBAMOYLADENOSINE BIOSYNTHESIS PROTEIN TSAB"/>
    <property type="match status" value="1"/>
</dbReference>
<dbReference type="NCBIfam" id="TIGR03725">
    <property type="entry name" value="T6A_YeaZ"/>
    <property type="match status" value="1"/>
</dbReference>
<proteinExistence type="predicted"/>
<dbReference type="AlphaFoldDB" id="A0A7M4DKH6"/>
<dbReference type="Proteomes" id="UP000419743">
    <property type="component" value="Unassembled WGS sequence"/>
</dbReference>
<evidence type="ECO:0000259" key="1">
    <source>
        <dbReference type="Pfam" id="PF00814"/>
    </source>
</evidence>
<comment type="caution">
    <text evidence="2">The sequence shown here is derived from an EMBL/GenBank/DDBJ whole genome shotgun (WGS) entry which is preliminary data.</text>
</comment>
<keyword evidence="3" id="KW-1185">Reference proteome</keyword>
<dbReference type="Pfam" id="PF00814">
    <property type="entry name" value="TsaD"/>
    <property type="match status" value="1"/>
</dbReference>
<evidence type="ECO:0000313" key="3">
    <source>
        <dbReference type="Proteomes" id="UP000419743"/>
    </source>
</evidence>
<feature type="domain" description="Gcp-like" evidence="1">
    <location>
        <begin position="51"/>
        <end position="150"/>
    </location>
</feature>
<evidence type="ECO:0000313" key="2">
    <source>
        <dbReference type="EMBL" id="VZO37647.1"/>
    </source>
</evidence>
<dbReference type="InterPro" id="IPR000905">
    <property type="entry name" value="Gcp-like_dom"/>
</dbReference>
<dbReference type="Gene3D" id="3.30.420.40">
    <property type="match status" value="2"/>
</dbReference>
<dbReference type="GO" id="GO:0002949">
    <property type="term" value="P:tRNA threonylcarbamoyladenosine modification"/>
    <property type="evidence" value="ECO:0007669"/>
    <property type="project" value="InterPro"/>
</dbReference>
<protein>
    <submittedName>
        <fullName evidence="2">tRNA threonylcarbamoyladenosine biosynthesis protein TsaB</fullName>
    </submittedName>
</protein>
<dbReference type="EMBL" id="CACRYJ010000035">
    <property type="protein sequence ID" value="VZO37647.1"/>
    <property type="molecule type" value="Genomic_DNA"/>
</dbReference>
<dbReference type="PANTHER" id="PTHR11735">
    <property type="entry name" value="TRNA N6-ADENOSINE THREONYLCARBAMOYLTRANSFERASE"/>
    <property type="match status" value="1"/>
</dbReference>
<gene>
    <name evidence="2" type="primary">tsaB</name>
    <name evidence="2" type="ORF">HALOF300_02639</name>
</gene>
<name>A0A7M4DKH6_9MICO</name>